<keyword evidence="3" id="KW-0489">Methyltransferase</keyword>
<evidence type="ECO:0000313" key="4">
    <source>
        <dbReference type="Proteomes" id="UP000248021"/>
    </source>
</evidence>
<dbReference type="Pfam" id="PF13847">
    <property type="entry name" value="Methyltransf_31"/>
    <property type="match status" value="1"/>
</dbReference>
<evidence type="ECO:0000259" key="2">
    <source>
        <dbReference type="Pfam" id="PF21320"/>
    </source>
</evidence>
<dbReference type="PANTHER" id="PTHR45128">
    <property type="entry name" value="METHYLTRANSFERASE TYPE 11"/>
    <property type="match status" value="1"/>
</dbReference>
<dbReference type="GO" id="GO:0008168">
    <property type="term" value="F:methyltransferase activity"/>
    <property type="evidence" value="ECO:0007669"/>
    <property type="project" value="UniProtKB-KW"/>
</dbReference>
<proteinExistence type="predicted"/>
<feature type="domain" description="Methyltransferase" evidence="1">
    <location>
        <begin position="184"/>
        <end position="297"/>
    </location>
</feature>
<dbReference type="InterPro" id="IPR036390">
    <property type="entry name" value="WH_DNA-bd_sf"/>
</dbReference>
<evidence type="ECO:0000259" key="1">
    <source>
        <dbReference type="Pfam" id="PF13847"/>
    </source>
</evidence>
<dbReference type="Proteomes" id="UP000248021">
    <property type="component" value="Unassembled WGS sequence"/>
</dbReference>
<accession>A0A2V3UEI3</accession>
<name>A0A2V3UEI3_9HYPH</name>
<dbReference type="InterPro" id="IPR025714">
    <property type="entry name" value="Methyltranfer_dom"/>
</dbReference>
<dbReference type="InterPro" id="IPR029063">
    <property type="entry name" value="SAM-dependent_MTases_sf"/>
</dbReference>
<protein>
    <submittedName>
        <fullName evidence="3">Methyltransferase family protein</fullName>
    </submittedName>
</protein>
<dbReference type="PANTHER" id="PTHR45128:SF2">
    <property type="entry name" value="METHYLTRANSFERASE DOMAIN-CONTAINING PROTEIN"/>
    <property type="match status" value="1"/>
</dbReference>
<dbReference type="SUPFAM" id="SSF53335">
    <property type="entry name" value="S-adenosyl-L-methionine-dependent methyltransferases"/>
    <property type="match status" value="1"/>
</dbReference>
<gene>
    <name evidence="3" type="ORF">C7450_10798</name>
</gene>
<dbReference type="GO" id="GO:0032259">
    <property type="term" value="P:methylation"/>
    <property type="evidence" value="ECO:0007669"/>
    <property type="project" value="UniProtKB-KW"/>
</dbReference>
<dbReference type="Pfam" id="PF21320">
    <property type="entry name" value="WHD_Rv2258c"/>
    <property type="match status" value="1"/>
</dbReference>
<evidence type="ECO:0000313" key="3">
    <source>
        <dbReference type="EMBL" id="PXW57060.1"/>
    </source>
</evidence>
<keyword evidence="3" id="KW-0808">Transferase</keyword>
<dbReference type="Gene3D" id="3.40.50.150">
    <property type="entry name" value="Vaccinia Virus protein VP39"/>
    <property type="match status" value="1"/>
</dbReference>
<dbReference type="OrthoDB" id="9801363at2"/>
<organism evidence="3 4">
    <name type="scientific">Chelatococcus asaccharovorans</name>
    <dbReference type="NCBI Taxonomy" id="28210"/>
    <lineage>
        <taxon>Bacteria</taxon>
        <taxon>Pseudomonadati</taxon>
        <taxon>Pseudomonadota</taxon>
        <taxon>Alphaproteobacteria</taxon>
        <taxon>Hyphomicrobiales</taxon>
        <taxon>Chelatococcaceae</taxon>
        <taxon>Chelatococcus</taxon>
    </lineage>
</organism>
<dbReference type="EMBL" id="QJJK01000007">
    <property type="protein sequence ID" value="PXW57060.1"/>
    <property type="molecule type" value="Genomic_DNA"/>
</dbReference>
<dbReference type="AlphaFoldDB" id="A0A2V3UEI3"/>
<dbReference type="InterPro" id="IPR048711">
    <property type="entry name" value="WHD_Rv2258c"/>
</dbReference>
<feature type="domain" description="S-adenosylmethionine-dependent methyltransferase Rv2258c-like winged HTH" evidence="2">
    <location>
        <begin position="39"/>
        <end position="106"/>
    </location>
</feature>
<reference evidence="3 4" key="1">
    <citation type="submission" date="2018-05" db="EMBL/GenBank/DDBJ databases">
        <title>Genomic Encyclopedia of Type Strains, Phase IV (KMG-IV): sequencing the most valuable type-strain genomes for metagenomic binning, comparative biology and taxonomic classification.</title>
        <authorList>
            <person name="Goeker M."/>
        </authorList>
    </citation>
    <scope>NUCLEOTIDE SEQUENCE [LARGE SCALE GENOMIC DNA]</scope>
    <source>
        <strain evidence="3 4">DSM 6462</strain>
    </source>
</reference>
<sequence>MEARQSSSRQPISREIDSTKLQAFVDKMLGDVGAAMTGSLVMIGDELGLYRAMAEAGPVNPYELAQLTATNARMVQEWLAAQAAAGYVNFDPVAGTYTLDPEQAMIFADEDGPAFLASAYDIVAAGYRDEPRVREAFKTGRGLGWHEHHTCLFRGTERFFKTGYKAHLVSEWLPSLDGVVARLEAGARVADVGCGHGASTLIMAQAFPKSQFFGFDYHMPSILAAREAAADAGLADRVHFERATAKDFTGGPYDLVCFFDCLHDMGDPAGAAAHVKEELKRDGVWMVVEPQAADSVADNLNPVGRIFYAASTMICTPASMSQDVGLALGAQAGRKRLGDVMREGGFNHVKVAVDTPFNMVFDARL</sequence>
<comment type="caution">
    <text evidence="3">The sequence shown here is derived from an EMBL/GenBank/DDBJ whole genome shotgun (WGS) entry which is preliminary data.</text>
</comment>
<dbReference type="RefSeq" id="WP_110375689.1">
    <property type="nucleotide sequence ID" value="NZ_JAHBRY010000001.1"/>
</dbReference>
<dbReference type="SUPFAM" id="SSF46785">
    <property type="entry name" value="Winged helix' DNA-binding domain"/>
    <property type="match status" value="1"/>
</dbReference>
<dbReference type="CDD" id="cd02440">
    <property type="entry name" value="AdoMet_MTases"/>
    <property type="match status" value="1"/>
</dbReference>
<keyword evidence="4" id="KW-1185">Reference proteome</keyword>
<dbReference type="InterPro" id="IPR053173">
    <property type="entry name" value="SAM-binding_MTase"/>
</dbReference>